<dbReference type="InterPro" id="IPR032567">
    <property type="entry name" value="RTL1-rel"/>
</dbReference>
<name>A0A5E4GD21_PRUDU</name>
<dbReference type="PANTHER" id="PTHR15503">
    <property type="entry name" value="LDOC1 RELATED"/>
    <property type="match status" value="1"/>
</dbReference>
<reference evidence="2" key="1">
    <citation type="journal article" date="2020" name="Plant J.">
        <title>Transposons played a major role in the diversification between the closely related almond and peach genomes: results from the almond genome sequence.</title>
        <authorList>
            <person name="Alioto T."/>
            <person name="Alexiou K.G."/>
            <person name="Bardil A."/>
            <person name="Barteri F."/>
            <person name="Castanera R."/>
            <person name="Cruz F."/>
            <person name="Dhingra A."/>
            <person name="Duval H."/>
            <person name="Fernandez I Marti A."/>
            <person name="Frias L."/>
            <person name="Galan B."/>
            <person name="Garcia J.L."/>
            <person name="Howad W."/>
            <person name="Gomez-Garrido J."/>
            <person name="Gut M."/>
            <person name="Julca I."/>
            <person name="Morata J."/>
            <person name="Puigdomenech P."/>
            <person name="Ribeca P."/>
            <person name="Rubio Cabetas M.J."/>
            <person name="Vlasova A."/>
            <person name="Wirthensohn M."/>
            <person name="Garcia-Mas J."/>
            <person name="Gabaldon T."/>
            <person name="Casacuberta J.M."/>
            <person name="Arus P."/>
        </authorList>
    </citation>
    <scope>NUCLEOTIDE SEQUENCE [LARGE SCALE GENOMIC DNA]</scope>
    <source>
        <strain evidence="2">cv. Texas</strain>
    </source>
</reference>
<protein>
    <recommendedName>
        <fullName evidence="3">Transposable element protein</fullName>
    </recommendedName>
</protein>
<evidence type="ECO:0000313" key="1">
    <source>
        <dbReference type="EMBL" id="VVA37512.1"/>
    </source>
</evidence>
<dbReference type="OMA" id="RMNPPEQ"/>
<feature type="non-terminal residue" evidence="1">
    <location>
        <position position="124"/>
    </location>
</feature>
<accession>A0A5E4GD21</accession>
<proteinExistence type="predicted"/>
<dbReference type="InParanoid" id="A0A5E4GD21"/>
<feature type="non-terminal residue" evidence="1">
    <location>
        <position position="1"/>
    </location>
</feature>
<dbReference type="PANTHER" id="PTHR15503:SF45">
    <property type="entry name" value="RNA-DIRECTED DNA POLYMERASE HOMOLOG"/>
    <property type="match status" value="1"/>
</dbReference>
<dbReference type="Proteomes" id="UP000327085">
    <property type="component" value="Chromosome 1"/>
</dbReference>
<gene>
    <name evidence="1" type="ORF">ALMOND_2B035956</name>
</gene>
<evidence type="ECO:0008006" key="3">
    <source>
        <dbReference type="Google" id="ProtNLM"/>
    </source>
</evidence>
<evidence type="ECO:0000313" key="2">
    <source>
        <dbReference type="Proteomes" id="UP000327085"/>
    </source>
</evidence>
<dbReference type="AlphaFoldDB" id="A0A5E4GD21"/>
<dbReference type="SUPFAM" id="SSF56672">
    <property type="entry name" value="DNA/RNA polymerases"/>
    <property type="match status" value="1"/>
</dbReference>
<sequence>LSHTPILFMLAGLIKPGYLLPKDVLFLFNWVPVMSNFILLTKFSNVILDDLPDDLPPVREIQHAINLVPGLQIPNLPHYRMNPPEQAKLNRQIQGLLAKGFIRHSLSPCAIPVLLTPKKDDSLA</sequence>
<dbReference type="EMBL" id="CABIKO010000543">
    <property type="protein sequence ID" value="VVA37512.1"/>
    <property type="molecule type" value="Genomic_DNA"/>
</dbReference>
<dbReference type="InterPro" id="IPR043502">
    <property type="entry name" value="DNA/RNA_pol_sf"/>
</dbReference>
<organism evidence="1 2">
    <name type="scientific">Prunus dulcis</name>
    <name type="common">Almond</name>
    <name type="synonym">Amygdalus dulcis</name>
    <dbReference type="NCBI Taxonomy" id="3755"/>
    <lineage>
        <taxon>Eukaryota</taxon>
        <taxon>Viridiplantae</taxon>
        <taxon>Streptophyta</taxon>
        <taxon>Embryophyta</taxon>
        <taxon>Tracheophyta</taxon>
        <taxon>Spermatophyta</taxon>
        <taxon>Magnoliopsida</taxon>
        <taxon>eudicotyledons</taxon>
        <taxon>Gunneridae</taxon>
        <taxon>Pentapetalae</taxon>
        <taxon>rosids</taxon>
        <taxon>fabids</taxon>
        <taxon>Rosales</taxon>
        <taxon>Rosaceae</taxon>
        <taxon>Amygdaloideae</taxon>
        <taxon>Amygdaleae</taxon>
        <taxon>Prunus</taxon>
    </lineage>
</organism>
<dbReference type="Gene3D" id="3.10.10.10">
    <property type="entry name" value="HIV Type 1 Reverse Transcriptase, subunit A, domain 1"/>
    <property type="match status" value="1"/>
</dbReference>